<dbReference type="EMBL" id="BNJG01000002">
    <property type="protein sequence ID" value="GHO57759.1"/>
    <property type="molecule type" value="Genomic_DNA"/>
</dbReference>
<protein>
    <submittedName>
        <fullName evidence="1">Uncharacterized protein</fullName>
    </submittedName>
</protein>
<accession>A0ABQ3UYL6</accession>
<proteinExistence type="predicted"/>
<organism evidence="1 2">
    <name type="scientific">Ktedonobacter robiniae</name>
    <dbReference type="NCBI Taxonomy" id="2778365"/>
    <lineage>
        <taxon>Bacteria</taxon>
        <taxon>Bacillati</taxon>
        <taxon>Chloroflexota</taxon>
        <taxon>Ktedonobacteria</taxon>
        <taxon>Ktedonobacterales</taxon>
        <taxon>Ktedonobacteraceae</taxon>
        <taxon>Ktedonobacter</taxon>
    </lineage>
</organism>
<reference evidence="1 2" key="1">
    <citation type="journal article" date="2021" name="Int. J. Syst. Evol. Microbiol.">
        <title>Reticulibacter mediterranei gen. nov., sp. nov., within the new family Reticulibacteraceae fam. nov., and Ktedonospora formicarum gen. nov., sp. nov., Ktedonobacter robiniae sp. nov., Dictyobacter formicarum sp. nov. and Dictyobacter arantiisoli sp. nov., belonging to the class Ktedonobacteria.</title>
        <authorList>
            <person name="Yabe S."/>
            <person name="Zheng Y."/>
            <person name="Wang C.M."/>
            <person name="Sakai Y."/>
            <person name="Abe K."/>
            <person name="Yokota A."/>
            <person name="Donadio S."/>
            <person name="Cavaletti L."/>
            <person name="Monciardini P."/>
        </authorList>
    </citation>
    <scope>NUCLEOTIDE SEQUENCE [LARGE SCALE GENOMIC DNA]</scope>
    <source>
        <strain evidence="1 2">SOSP1-30</strain>
    </source>
</reference>
<sequence>MSGNRVSLPREYVKRSISRQGSVNLGMMSSEISNNSVSGLLASPTIVDGLR</sequence>
<keyword evidence="2" id="KW-1185">Reference proteome</keyword>
<evidence type="ECO:0000313" key="2">
    <source>
        <dbReference type="Proteomes" id="UP000654345"/>
    </source>
</evidence>
<comment type="caution">
    <text evidence="1">The sequence shown here is derived from an EMBL/GenBank/DDBJ whole genome shotgun (WGS) entry which is preliminary data.</text>
</comment>
<evidence type="ECO:0000313" key="1">
    <source>
        <dbReference type="EMBL" id="GHO57759.1"/>
    </source>
</evidence>
<gene>
    <name evidence="1" type="ORF">KSB_62340</name>
</gene>
<name>A0ABQ3UYL6_9CHLR</name>
<dbReference type="Proteomes" id="UP000654345">
    <property type="component" value="Unassembled WGS sequence"/>
</dbReference>